<evidence type="ECO:0000256" key="1">
    <source>
        <dbReference type="SAM" id="MobiDB-lite"/>
    </source>
</evidence>
<comment type="caution">
    <text evidence="2">The sequence shown here is derived from an EMBL/GenBank/DDBJ whole genome shotgun (WGS) entry which is preliminary data.</text>
</comment>
<accession>A0AAD3QWR6</accession>
<protein>
    <submittedName>
        <fullName evidence="2">Protein NLRC3-like protein</fullName>
    </submittedName>
</protein>
<feature type="region of interest" description="Disordered" evidence="1">
    <location>
        <begin position="1"/>
        <end position="73"/>
    </location>
</feature>
<feature type="compositionally biased region" description="Polar residues" evidence="1">
    <location>
        <begin position="26"/>
        <end position="37"/>
    </location>
</feature>
<dbReference type="EMBL" id="BRZM01000002">
    <property type="protein sequence ID" value="GLD46320.1"/>
    <property type="molecule type" value="Genomic_DNA"/>
</dbReference>
<feature type="compositionally biased region" description="Basic and acidic residues" evidence="1">
    <location>
        <begin position="63"/>
        <end position="73"/>
    </location>
</feature>
<keyword evidence="3" id="KW-1185">Reference proteome</keyword>
<dbReference type="AlphaFoldDB" id="A0AAD3QWR6"/>
<dbReference type="Proteomes" id="UP001279410">
    <property type="component" value="Unassembled WGS sequence"/>
</dbReference>
<sequence>MNQSEDREEGIPPSKTTLCGEHESQAKAQNPEQQHSPHSAGPGPGPGPGPSCVSMKSNQSMDHPVKFRQSVDG</sequence>
<evidence type="ECO:0000313" key="2">
    <source>
        <dbReference type="EMBL" id="GLD46320.1"/>
    </source>
</evidence>
<evidence type="ECO:0000313" key="3">
    <source>
        <dbReference type="Proteomes" id="UP001279410"/>
    </source>
</evidence>
<proteinExistence type="predicted"/>
<reference evidence="2" key="1">
    <citation type="submission" date="2022-08" db="EMBL/GenBank/DDBJ databases">
        <title>Genome sequencing of akame (Lates japonicus).</title>
        <authorList>
            <person name="Hashiguchi Y."/>
            <person name="Takahashi H."/>
        </authorList>
    </citation>
    <scope>NUCLEOTIDE SEQUENCE</scope>
    <source>
        <strain evidence="2">Kochi</strain>
    </source>
</reference>
<feature type="non-terminal residue" evidence="2">
    <location>
        <position position="1"/>
    </location>
</feature>
<name>A0AAD3QWR6_LATJO</name>
<gene>
    <name evidence="2" type="ORF">AKAME5_000069100</name>
</gene>
<organism evidence="2 3">
    <name type="scientific">Lates japonicus</name>
    <name type="common">Japanese lates</name>
    <dbReference type="NCBI Taxonomy" id="270547"/>
    <lineage>
        <taxon>Eukaryota</taxon>
        <taxon>Metazoa</taxon>
        <taxon>Chordata</taxon>
        <taxon>Craniata</taxon>
        <taxon>Vertebrata</taxon>
        <taxon>Euteleostomi</taxon>
        <taxon>Actinopterygii</taxon>
        <taxon>Neopterygii</taxon>
        <taxon>Teleostei</taxon>
        <taxon>Neoteleostei</taxon>
        <taxon>Acanthomorphata</taxon>
        <taxon>Carangaria</taxon>
        <taxon>Carangaria incertae sedis</taxon>
        <taxon>Centropomidae</taxon>
        <taxon>Lates</taxon>
    </lineage>
</organism>